<dbReference type="STRING" id="1206466.K0KYV5"/>
<feature type="transmembrane region" description="Helical" evidence="2">
    <location>
        <begin position="280"/>
        <end position="302"/>
    </location>
</feature>
<dbReference type="AlphaFoldDB" id="K0KYV5"/>
<dbReference type="Proteomes" id="UP000009328">
    <property type="component" value="Unassembled WGS sequence"/>
</dbReference>
<dbReference type="GO" id="GO:0016020">
    <property type="term" value="C:membrane"/>
    <property type="evidence" value="ECO:0007669"/>
    <property type="project" value="TreeGrafter"/>
</dbReference>
<protein>
    <submittedName>
        <fullName evidence="3">Glutathione transferase 3</fullName>
    </submittedName>
</protein>
<feature type="region of interest" description="Disordered" evidence="1">
    <location>
        <begin position="101"/>
        <end position="172"/>
    </location>
</feature>
<evidence type="ECO:0000256" key="1">
    <source>
        <dbReference type="SAM" id="MobiDB-lite"/>
    </source>
</evidence>
<keyword evidence="3" id="KW-0808">Transferase</keyword>
<proteinExistence type="predicted"/>
<keyword evidence="2" id="KW-0472">Membrane</keyword>
<dbReference type="PANTHER" id="PTHR41807">
    <property type="entry name" value="GLUTATHIONE TRANSFERASE 3"/>
    <property type="match status" value="1"/>
</dbReference>
<feature type="compositionally biased region" description="Acidic residues" evidence="1">
    <location>
        <begin position="116"/>
        <end position="154"/>
    </location>
</feature>
<dbReference type="HOGENOM" id="CLU_691166_0_0_1"/>
<evidence type="ECO:0000313" key="3">
    <source>
        <dbReference type="EMBL" id="CCH46584.1"/>
    </source>
</evidence>
<dbReference type="PANTHER" id="PTHR41807:SF1">
    <property type="entry name" value="GLUTATHIONE TRANSFERASE 3"/>
    <property type="match status" value="1"/>
</dbReference>
<keyword evidence="2" id="KW-1133">Transmembrane helix</keyword>
<sequence>MSLKQQTKASLVEMCRDLNVNEEGTKPILEEKLAQHFDNHPELENHQYYRKFYIFRQKNSPTKEASTNVYKNDITSSPSYKVIPQLNDGLRSSPDKVLNIRRNLKNKSSPYKSAVEDEASELVEDEEQDDDDEEEKDDEKEDDEEEDDDVELLNEDGTPANEDDEEADGEYKPKFEFLTKIQDWFIETYESTYDYLEDQKEEFIYSTVKFNNDTRKKLSSVQAVNFFIQSLELGLLTYQQVPLIQISEAPFLSQEIISKYKFIDQSWKIFDLSALIQFKFILIVLTWFTFSIGIPLFVSHYVNFTTKKFKKQRFDPLIFNIVKLIISYLVYSKTISFQDIKDDTAVWADEHGLLQATLYEKINAHFVHNSITLNLVLGNIPFIGSSVGILVALYVASLA</sequence>
<organism evidence="3 4">
    <name type="scientific">Wickerhamomyces ciferrii (strain ATCC 14091 / BCRC 22168 / CBS 111 / JCM 3599 / NBRC 0793 / NRRL Y-1031 F-60-10)</name>
    <name type="common">Yeast</name>
    <name type="synonym">Pichia ciferrii</name>
    <dbReference type="NCBI Taxonomy" id="1206466"/>
    <lineage>
        <taxon>Eukaryota</taxon>
        <taxon>Fungi</taxon>
        <taxon>Dikarya</taxon>
        <taxon>Ascomycota</taxon>
        <taxon>Saccharomycotina</taxon>
        <taxon>Saccharomycetes</taxon>
        <taxon>Phaffomycetales</taxon>
        <taxon>Wickerhamomycetaceae</taxon>
        <taxon>Wickerhamomyces</taxon>
    </lineage>
</organism>
<evidence type="ECO:0000256" key="2">
    <source>
        <dbReference type="SAM" id="Phobius"/>
    </source>
</evidence>
<dbReference type="FunCoup" id="K0KYV5">
    <property type="interactions" value="49"/>
</dbReference>
<name>K0KYV5_WICCF</name>
<dbReference type="eggNOG" id="ENOG502S2H3">
    <property type="taxonomic scope" value="Eukaryota"/>
</dbReference>
<dbReference type="GO" id="GO:0016740">
    <property type="term" value="F:transferase activity"/>
    <property type="evidence" value="ECO:0007669"/>
    <property type="project" value="UniProtKB-KW"/>
</dbReference>
<dbReference type="InParanoid" id="K0KYV5"/>
<reference evidence="3 4" key="1">
    <citation type="journal article" date="2012" name="Eukaryot. Cell">
        <title>Draft genome sequence of Wickerhamomyces ciferrii NRRL Y-1031 F-60-10.</title>
        <authorList>
            <person name="Schneider J."/>
            <person name="Andrea H."/>
            <person name="Blom J."/>
            <person name="Jaenicke S."/>
            <person name="Ruckert C."/>
            <person name="Schorsch C."/>
            <person name="Szczepanowski R."/>
            <person name="Farwick M."/>
            <person name="Goesmann A."/>
            <person name="Puhler A."/>
            <person name="Schaffer S."/>
            <person name="Tauch A."/>
            <person name="Kohler T."/>
            <person name="Brinkrolf K."/>
        </authorList>
    </citation>
    <scope>NUCLEOTIDE SEQUENCE [LARGE SCALE GENOMIC DNA]</scope>
    <source>
        <strain evidence="4">ATCC 14091 / BCRC 22168 / CBS 111 / JCM 3599 / NBRC 0793 / NRRL Y-1031 F-60-10</strain>
    </source>
</reference>
<evidence type="ECO:0000313" key="4">
    <source>
        <dbReference type="Proteomes" id="UP000009328"/>
    </source>
</evidence>
<keyword evidence="4" id="KW-1185">Reference proteome</keyword>
<dbReference type="InterPro" id="IPR038872">
    <property type="entry name" value="Put_GTT3"/>
</dbReference>
<dbReference type="EMBL" id="CAIF01000254">
    <property type="protein sequence ID" value="CCH46584.1"/>
    <property type="molecule type" value="Genomic_DNA"/>
</dbReference>
<keyword evidence="2" id="KW-0812">Transmembrane</keyword>
<gene>
    <name evidence="3" type="ORF">BN7_6177</name>
</gene>
<comment type="caution">
    <text evidence="3">The sequence shown here is derived from an EMBL/GenBank/DDBJ whole genome shotgun (WGS) entry which is preliminary data.</text>
</comment>
<accession>K0KYV5</accession>
<feature type="transmembrane region" description="Helical" evidence="2">
    <location>
        <begin position="375"/>
        <end position="396"/>
    </location>
</feature>